<dbReference type="EMBL" id="BAABUJ010000004">
    <property type="protein sequence ID" value="GAA5794790.1"/>
    <property type="molecule type" value="Genomic_DNA"/>
</dbReference>
<reference evidence="3 4" key="1">
    <citation type="submission" date="2024-04" db="EMBL/GenBank/DDBJ databases">
        <title>genome sequences of Mucor flavus KT1a and Helicostylum pulchrum KT1b strains isolation_sourced from the surface of a dry-aged beef.</title>
        <authorList>
            <person name="Toyotome T."/>
            <person name="Hosono M."/>
            <person name="Torimaru M."/>
            <person name="Fukuda K."/>
            <person name="Mikami N."/>
        </authorList>
    </citation>
    <scope>NUCLEOTIDE SEQUENCE [LARGE SCALE GENOMIC DNA]</scope>
    <source>
        <strain evidence="3 4">KT1b</strain>
    </source>
</reference>
<dbReference type="PROSITE" id="PS00036">
    <property type="entry name" value="BZIP_BASIC"/>
    <property type="match status" value="1"/>
</dbReference>
<dbReference type="InterPro" id="IPR046347">
    <property type="entry name" value="bZIP_sf"/>
</dbReference>
<sequence length="133" mass="15431">MDTSRKYMSIYSIVDTNQEAPLSPPDSYKSRSPSLSPNMDYMNYERRNSFQLPMSVEERRYRNKLASAKYRAKKQASMKSMTTKVSQLMNNNFNLQNELSKVKQENEALRAMLATQSQAPSTPPQQHYQTVSY</sequence>
<feature type="region of interest" description="Disordered" evidence="1">
    <location>
        <begin position="18"/>
        <end position="38"/>
    </location>
</feature>
<dbReference type="Proteomes" id="UP001476247">
    <property type="component" value="Unassembled WGS sequence"/>
</dbReference>
<evidence type="ECO:0000256" key="1">
    <source>
        <dbReference type="SAM" id="MobiDB-lite"/>
    </source>
</evidence>
<dbReference type="PROSITE" id="PS50217">
    <property type="entry name" value="BZIP"/>
    <property type="match status" value="1"/>
</dbReference>
<dbReference type="Pfam" id="PF00170">
    <property type="entry name" value="bZIP_1"/>
    <property type="match status" value="1"/>
</dbReference>
<evidence type="ECO:0000259" key="2">
    <source>
        <dbReference type="PROSITE" id="PS50217"/>
    </source>
</evidence>
<accession>A0ABP9XJ07</accession>
<dbReference type="CDD" id="cd14705">
    <property type="entry name" value="bZIP_Zip1"/>
    <property type="match status" value="1"/>
</dbReference>
<dbReference type="SUPFAM" id="SSF57959">
    <property type="entry name" value="Leucine zipper domain"/>
    <property type="match status" value="1"/>
</dbReference>
<dbReference type="SMART" id="SM00338">
    <property type="entry name" value="BRLZ"/>
    <property type="match status" value="1"/>
</dbReference>
<name>A0ABP9XJ07_9FUNG</name>
<protein>
    <recommendedName>
        <fullName evidence="2">BZIP domain-containing protein</fullName>
    </recommendedName>
</protein>
<evidence type="ECO:0000313" key="4">
    <source>
        <dbReference type="Proteomes" id="UP001476247"/>
    </source>
</evidence>
<keyword evidence="4" id="KW-1185">Reference proteome</keyword>
<gene>
    <name evidence="3" type="ORF">HPULCUR_000137</name>
</gene>
<organism evidence="3 4">
    <name type="scientific">Helicostylum pulchrum</name>
    <dbReference type="NCBI Taxonomy" id="562976"/>
    <lineage>
        <taxon>Eukaryota</taxon>
        <taxon>Fungi</taxon>
        <taxon>Fungi incertae sedis</taxon>
        <taxon>Mucoromycota</taxon>
        <taxon>Mucoromycotina</taxon>
        <taxon>Mucoromycetes</taxon>
        <taxon>Mucorales</taxon>
        <taxon>Mucorineae</taxon>
        <taxon>Mucoraceae</taxon>
        <taxon>Helicostylum</taxon>
    </lineage>
</organism>
<dbReference type="Gene3D" id="1.20.5.170">
    <property type="match status" value="1"/>
</dbReference>
<feature type="domain" description="BZIP" evidence="2">
    <location>
        <begin position="57"/>
        <end position="116"/>
    </location>
</feature>
<feature type="compositionally biased region" description="Low complexity" evidence="1">
    <location>
        <begin position="114"/>
        <end position="126"/>
    </location>
</feature>
<proteinExistence type="predicted"/>
<evidence type="ECO:0000313" key="3">
    <source>
        <dbReference type="EMBL" id="GAA5794790.1"/>
    </source>
</evidence>
<comment type="caution">
    <text evidence="3">The sequence shown here is derived from an EMBL/GenBank/DDBJ whole genome shotgun (WGS) entry which is preliminary data.</text>
</comment>
<feature type="region of interest" description="Disordered" evidence="1">
    <location>
        <begin position="112"/>
        <end position="133"/>
    </location>
</feature>
<dbReference type="InterPro" id="IPR004827">
    <property type="entry name" value="bZIP"/>
</dbReference>